<evidence type="ECO:0000256" key="2">
    <source>
        <dbReference type="ARBA" id="ARBA00022679"/>
    </source>
</evidence>
<dbReference type="PANTHER" id="PTHR30307:SF0">
    <property type="entry name" value="S-ADENOSYLMETHIONINE:TRNA RIBOSYLTRANSFERASE-ISOMERASE"/>
    <property type="match status" value="1"/>
</dbReference>
<evidence type="ECO:0000256" key="4">
    <source>
        <dbReference type="ARBA" id="ARBA00022785"/>
    </source>
</evidence>
<organism evidence="6 7">
    <name type="scientific">Microvenator marinus</name>
    <dbReference type="NCBI Taxonomy" id="2600177"/>
    <lineage>
        <taxon>Bacteria</taxon>
        <taxon>Deltaproteobacteria</taxon>
        <taxon>Bradymonadales</taxon>
        <taxon>Microvenatoraceae</taxon>
        <taxon>Microvenator</taxon>
    </lineage>
</organism>
<keyword evidence="4 5" id="KW-0671">Queuosine biosynthesis</keyword>
<dbReference type="GO" id="GO:0005737">
    <property type="term" value="C:cytoplasm"/>
    <property type="evidence" value="ECO:0007669"/>
    <property type="project" value="UniProtKB-SubCell"/>
</dbReference>
<dbReference type="PANTHER" id="PTHR30307">
    <property type="entry name" value="S-ADENOSYLMETHIONINE:TRNA RIBOSYLTRANSFERASE-ISOMERASE"/>
    <property type="match status" value="1"/>
</dbReference>
<evidence type="ECO:0000256" key="3">
    <source>
        <dbReference type="ARBA" id="ARBA00022691"/>
    </source>
</evidence>
<evidence type="ECO:0000313" key="7">
    <source>
        <dbReference type="Proteomes" id="UP000321595"/>
    </source>
</evidence>
<dbReference type="Proteomes" id="UP000321595">
    <property type="component" value="Chromosome"/>
</dbReference>
<dbReference type="InterPro" id="IPR042119">
    <property type="entry name" value="QueA_dom2"/>
</dbReference>
<dbReference type="OrthoDB" id="9805933at2"/>
<dbReference type="NCBIfam" id="NF001140">
    <property type="entry name" value="PRK00147.1"/>
    <property type="match status" value="1"/>
</dbReference>
<dbReference type="Pfam" id="PF02547">
    <property type="entry name" value="Queuosine_synth"/>
    <property type="match status" value="1"/>
</dbReference>
<proteinExistence type="inferred from homology"/>
<dbReference type="InterPro" id="IPR003699">
    <property type="entry name" value="QueA"/>
</dbReference>
<name>A0A5B8XLY9_9DELT</name>
<comment type="pathway">
    <text evidence="5">tRNA modification; tRNA-queuosine biosynthesis.</text>
</comment>
<dbReference type="HAMAP" id="MF_00113">
    <property type="entry name" value="QueA"/>
    <property type="match status" value="1"/>
</dbReference>
<dbReference type="EMBL" id="CP042467">
    <property type="protein sequence ID" value="QED26107.1"/>
    <property type="molecule type" value="Genomic_DNA"/>
</dbReference>
<keyword evidence="7" id="KW-1185">Reference proteome</keyword>
<accession>A0A5B8XLY9</accession>
<comment type="subcellular location">
    <subcellularLocation>
        <location evidence="5">Cytoplasm</location>
    </subcellularLocation>
</comment>
<evidence type="ECO:0000256" key="1">
    <source>
        <dbReference type="ARBA" id="ARBA00022490"/>
    </source>
</evidence>
<keyword evidence="3 5" id="KW-0949">S-adenosyl-L-methionine</keyword>
<dbReference type="NCBIfam" id="TIGR00113">
    <property type="entry name" value="queA"/>
    <property type="match status" value="1"/>
</dbReference>
<dbReference type="EC" id="2.4.99.17" evidence="5"/>
<evidence type="ECO:0000313" key="6">
    <source>
        <dbReference type="EMBL" id="QED26107.1"/>
    </source>
</evidence>
<sequence length="361" mass="40200">MQDEFDDISHYHFELPDELIAAFPLPERPKSRLLVVDRNSGSFGHQKFREIADFFEPGDLLVANNSRVIPARVFGKKPSGGRVELLVVEALGTSGEDVWTSAGEREFLAMCKASKRPQIGQILEFDFGVVEVTGDHEGLLRLRGSFELGLLHALESHGTLPLPPYIVKKRQDAPPSELNDDERYQTVYAEKPGSVAAPTAGLHFDQALLQELISKGVELVHVTLDVGPGTFRPVSASKLSEHVMHYERYTLNEEASKTLSEAKATQRRVFAVGTTTTRVLESEARLPSPFEPGTRKTALFLRPGNPPHYVDHLITNFHLPQSTLLALVASFTGVETMQEAYRIAIAERYRFYSYGDAMLIL</sequence>
<dbReference type="GO" id="GO:0008616">
    <property type="term" value="P:tRNA queuosine(34) biosynthetic process"/>
    <property type="evidence" value="ECO:0007669"/>
    <property type="project" value="UniProtKB-UniRule"/>
</dbReference>
<dbReference type="Gene3D" id="3.40.1780.10">
    <property type="entry name" value="QueA-like"/>
    <property type="match status" value="1"/>
</dbReference>
<dbReference type="Gene3D" id="2.40.10.240">
    <property type="entry name" value="QueA-like"/>
    <property type="match status" value="1"/>
</dbReference>
<dbReference type="InterPro" id="IPR036100">
    <property type="entry name" value="QueA_sf"/>
</dbReference>
<dbReference type="SUPFAM" id="SSF111337">
    <property type="entry name" value="QueA-like"/>
    <property type="match status" value="1"/>
</dbReference>
<keyword evidence="6" id="KW-0413">Isomerase</keyword>
<dbReference type="UniPathway" id="UPA00392"/>
<keyword evidence="1 5" id="KW-0963">Cytoplasm</keyword>
<evidence type="ECO:0000256" key="5">
    <source>
        <dbReference type="HAMAP-Rule" id="MF_00113"/>
    </source>
</evidence>
<comment type="catalytic activity">
    <reaction evidence="5">
        <text>7-aminomethyl-7-carbaguanosine(34) in tRNA + S-adenosyl-L-methionine = epoxyqueuosine(34) in tRNA + adenine + L-methionine + 2 H(+)</text>
        <dbReference type="Rhea" id="RHEA:32155"/>
        <dbReference type="Rhea" id="RHEA-COMP:10342"/>
        <dbReference type="Rhea" id="RHEA-COMP:18582"/>
        <dbReference type="ChEBI" id="CHEBI:15378"/>
        <dbReference type="ChEBI" id="CHEBI:16708"/>
        <dbReference type="ChEBI" id="CHEBI:57844"/>
        <dbReference type="ChEBI" id="CHEBI:59789"/>
        <dbReference type="ChEBI" id="CHEBI:82833"/>
        <dbReference type="ChEBI" id="CHEBI:194443"/>
        <dbReference type="EC" id="2.4.99.17"/>
    </reaction>
</comment>
<dbReference type="RefSeq" id="WP_146957260.1">
    <property type="nucleotide sequence ID" value="NZ_CP042467.1"/>
</dbReference>
<comment type="function">
    <text evidence="5">Transfers and isomerizes the ribose moiety from AdoMet to the 7-aminomethyl group of 7-deazaguanine (preQ1-tRNA) to give epoxyqueuosine (oQ-tRNA).</text>
</comment>
<protein>
    <recommendedName>
        <fullName evidence="5">S-adenosylmethionine:tRNA ribosyltransferase-isomerase</fullName>
        <ecNumber evidence="5">2.4.99.17</ecNumber>
    </recommendedName>
    <alternativeName>
        <fullName evidence="5">Queuosine biosynthesis protein QueA</fullName>
    </alternativeName>
</protein>
<dbReference type="KEGG" id="bbae:FRD01_02290"/>
<dbReference type="GO" id="GO:0051075">
    <property type="term" value="F:S-adenosylmethionine:tRNA ribosyltransferase-isomerase activity"/>
    <property type="evidence" value="ECO:0007669"/>
    <property type="project" value="UniProtKB-EC"/>
</dbReference>
<dbReference type="AlphaFoldDB" id="A0A5B8XLY9"/>
<gene>
    <name evidence="5 6" type="primary">queA</name>
    <name evidence="6" type="ORF">FRD01_02290</name>
</gene>
<comment type="similarity">
    <text evidence="5">Belongs to the QueA family.</text>
</comment>
<keyword evidence="2 5" id="KW-0808">Transferase</keyword>
<dbReference type="InterPro" id="IPR042118">
    <property type="entry name" value="QueA_dom1"/>
</dbReference>
<keyword evidence="6" id="KW-0328">Glycosyltransferase</keyword>
<comment type="subunit">
    <text evidence="5">Monomer.</text>
</comment>
<reference evidence="6 7" key="1">
    <citation type="submission" date="2019-08" db="EMBL/GenBank/DDBJ databases">
        <authorList>
            <person name="Liang Q."/>
        </authorList>
    </citation>
    <scope>NUCLEOTIDE SEQUENCE [LARGE SCALE GENOMIC DNA]</scope>
    <source>
        <strain evidence="6 7">V1718</strain>
    </source>
</reference>